<dbReference type="Pfam" id="PF16036">
    <property type="entry name" value="Chalcone_3"/>
    <property type="match status" value="1"/>
</dbReference>
<feature type="chain" id="PRO_5040950677" evidence="1">
    <location>
        <begin position="22"/>
        <end position="184"/>
    </location>
</feature>
<reference evidence="3" key="1">
    <citation type="submission" date="2022-02" db="EMBL/GenBank/DDBJ databases">
        <title>Vibrio sp. nov, a new bacterium isolated from seawater.</title>
        <authorList>
            <person name="Yuan Y."/>
        </authorList>
    </citation>
    <scope>NUCLEOTIDE SEQUENCE</scope>
    <source>
        <strain evidence="3">ZSDZ65</strain>
    </source>
</reference>
<name>A0A9X3HV68_9VIBR</name>
<dbReference type="AlphaFoldDB" id="A0A9X3HV68"/>
<accession>A0A9X3HV68</accession>
<organism evidence="3 4">
    <name type="scientific">Vibrio qingdaonensis</name>
    <dbReference type="NCBI Taxonomy" id="2829491"/>
    <lineage>
        <taxon>Bacteria</taxon>
        <taxon>Pseudomonadati</taxon>
        <taxon>Pseudomonadota</taxon>
        <taxon>Gammaproteobacteria</taxon>
        <taxon>Vibrionales</taxon>
        <taxon>Vibrionaceae</taxon>
        <taxon>Vibrio</taxon>
    </lineage>
</organism>
<dbReference type="EMBL" id="JAKRRY010000002">
    <property type="protein sequence ID" value="MCW8344959.1"/>
    <property type="molecule type" value="Genomic_DNA"/>
</dbReference>
<keyword evidence="1" id="KW-0732">Signal</keyword>
<protein>
    <submittedName>
        <fullName evidence="3">Chalcone isomerase family protein</fullName>
    </submittedName>
</protein>
<proteinExistence type="predicted"/>
<dbReference type="InterPro" id="IPR016087">
    <property type="entry name" value="Chalcone_isomerase"/>
</dbReference>
<evidence type="ECO:0000313" key="3">
    <source>
        <dbReference type="EMBL" id="MCW8344959.1"/>
    </source>
</evidence>
<comment type="caution">
    <text evidence="3">The sequence shown here is derived from an EMBL/GenBank/DDBJ whole genome shotgun (WGS) entry which is preliminary data.</text>
</comment>
<dbReference type="Proteomes" id="UP001155587">
    <property type="component" value="Unassembled WGS sequence"/>
</dbReference>
<keyword evidence="4" id="KW-1185">Reference proteome</keyword>
<feature type="domain" description="Chalcone isomerase" evidence="2">
    <location>
        <begin position="46"/>
        <end position="181"/>
    </location>
</feature>
<gene>
    <name evidence="3" type="ORF">MD535_02810</name>
</gene>
<dbReference type="GO" id="GO:0016853">
    <property type="term" value="F:isomerase activity"/>
    <property type="evidence" value="ECO:0007669"/>
    <property type="project" value="UniProtKB-KW"/>
</dbReference>
<feature type="signal peptide" evidence="1">
    <location>
        <begin position="1"/>
        <end position="21"/>
    </location>
</feature>
<sequence>MIRKLTTLGLLLAAVTTPVSASPDNPVSYEAWRHWKVVGEAQLSWLFFDVYRSQLLTPQGTYTLSSDVSPHPVALRIQYQRDISRTQLLEATLDQWEKMGVDKETRNQWIARLYDVFPDIEEGQQLIYVSDGASGYFYYLTDEKPLQAVGRINDKALNDGFLGIWLAPNSQYPKLRAQLIGMNR</sequence>
<dbReference type="RefSeq" id="WP_265673416.1">
    <property type="nucleotide sequence ID" value="NZ_JAKRRY010000002.1"/>
</dbReference>
<evidence type="ECO:0000256" key="1">
    <source>
        <dbReference type="SAM" id="SignalP"/>
    </source>
</evidence>
<keyword evidence="3" id="KW-0413">Isomerase</keyword>
<evidence type="ECO:0000259" key="2">
    <source>
        <dbReference type="Pfam" id="PF16036"/>
    </source>
</evidence>
<evidence type="ECO:0000313" key="4">
    <source>
        <dbReference type="Proteomes" id="UP001155587"/>
    </source>
</evidence>